<dbReference type="AlphaFoldDB" id="A0A947DIX7"/>
<reference evidence="1" key="2">
    <citation type="journal article" date="2021" name="Mar. Drugs">
        <title>Genome Reduction and Secondary Metabolism of the Marine Sponge-Associated Cyanobacterium Leptothoe.</title>
        <authorList>
            <person name="Konstantinou D."/>
            <person name="Popin R.V."/>
            <person name="Fewer D.P."/>
            <person name="Sivonen K."/>
            <person name="Gkelis S."/>
        </authorList>
    </citation>
    <scope>NUCLEOTIDE SEQUENCE</scope>
    <source>
        <strain evidence="1">TAU-MAC 1115</strain>
    </source>
</reference>
<dbReference type="EMBL" id="JADOES010000060">
    <property type="protein sequence ID" value="MBT9317813.1"/>
    <property type="molecule type" value="Genomic_DNA"/>
</dbReference>
<evidence type="ECO:0000313" key="2">
    <source>
        <dbReference type="Proteomes" id="UP000717364"/>
    </source>
</evidence>
<dbReference type="Proteomes" id="UP000717364">
    <property type="component" value="Unassembled WGS sequence"/>
</dbReference>
<organism evidence="1 2">
    <name type="scientific">Leptothoe spongobia TAU-MAC 1115</name>
    <dbReference type="NCBI Taxonomy" id="1967444"/>
    <lineage>
        <taxon>Bacteria</taxon>
        <taxon>Bacillati</taxon>
        <taxon>Cyanobacteriota</taxon>
        <taxon>Cyanophyceae</taxon>
        <taxon>Nodosilineales</taxon>
        <taxon>Cymatolegaceae</taxon>
        <taxon>Leptothoe</taxon>
        <taxon>Leptothoe spongobia</taxon>
    </lineage>
</organism>
<comment type="caution">
    <text evidence="1">The sequence shown here is derived from an EMBL/GenBank/DDBJ whole genome shotgun (WGS) entry which is preliminary data.</text>
</comment>
<protein>
    <submittedName>
        <fullName evidence="1">Uncharacterized protein</fullName>
    </submittedName>
</protein>
<sequence>MRIVAIGEGNAQVIHKIDSDGNIQGIGVKIQTGESLIDALRRASKLNLLQTSQPLSEIPVNVVPPFEYSQRVYRPYRSLNLTNFPQYFCDADILSPPINAHAAINSARQIGTLISRLETIFDVIEPDERNVDSFGHEIRNLILVACTEVEAQAKGVLEANNVAPLRNNFSMRDYRKLLPVMLLDQYVVRMPYYPLLEARSPFANWQPYQESTGQWRTGLDWYDAYNSIKHDREGQFHESKLRHLINAVLACVVLLESQFGHNVPWTDSIQSRFNITSRPSLPLMCCEHDRSPVPNGTWTHVDFPF</sequence>
<gene>
    <name evidence="1" type="ORF">IXB50_20550</name>
</gene>
<proteinExistence type="predicted"/>
<name>A0A947DIX7_9CYAN</name>
<dbReference type="RefSeq" id="WP_215610877.1">
    <property type="nucleotide sequence ID" value="NZ_JADOES010000060.1"/>
</dbReference>
<evidence type="ECO:0000313" key="1">
    <source>
        <dbReference type="EMBL" id="MBT9317813.1"/>
    </source>
</evidence>
<reference evidence="1" key="1">
    <citation type="submission" date="2020-11" db="EMBL/GenBank/DDBJ databases">
        <authorList>
            <person name="Konstantinou D."/>
            <person name="Gkelis S."/>
            <person name="Popin R."/>
            <person name="Fewer D."/>
            <person name="Sivonen K."/>
        </authorList>
    </citation>
    <scope>NUCLEOTIDE SEQUENCE</scope>
    <source>
        <strain evidence="1">TAU-MAC 1115</strain>
    </source>
</reference>
<keyword evidence="2" id="KW-1185">Reference proteome</keyword>
<accession>A0A947DIX7</accession>